<dbReference type="Pfam" id="PF12849">
    <property type="entry name" value="PBP_like_2"/>
    <property type="match status" value="1"/>
</dbReference>
<evidence type="ECO:0000256" key="3">
    <source>
        <dbReference type="SAM" id="SignalP"/>
    </source>
</evidence>
<sequence length="858" mass="96382">MKVLLAQVLFWMGIRVLSSASTTKLKVTIRSGGATIPANVYKVWKPVYQAFRSQYSDVDLKFEPVGPDVGMRKFLTGEYQYAALNDDLSAEQYANYSDFQLFPTFALPVSIVYNVPEISQNADVAGTGAPGRSYNNLNLTRETLIGIFNGTIKYWNDSLLVADNLGLAEVSQRIMVVVRKDNAGTTSIFTRALAAMSADWRENKFLPFQDGCTKTDVPRKWSPAMRVACVTQNLGQAFFVLNTRYTIGYVGSSEARDAQIPDARLLNQGNSWVRPSVETIQAAMDNASTDLGPRLTGSLVNAAGTYSYPIAGYTYILMRKTTMKNCTEAMELYRMFNYLLENDFAQSVVSDSINAPLSDVVLKQVKEHALEEMKCEGLSVSELVAVATSIEDGSYDAWKLPVIIVCALLGAALIMLCFFYLYIKYTQNRSAIRNTFVIGLNIVETVTKSIGSLPTVSMTSSNNSKTNTHDTMEWAAGMGVGVIKVTGGEQFLVRRLCLHLLPETMQWSTKVMLVRLKDKLSHANVMKLIGVSFHDGKWKLINSCPSKGRLQDILHAGKYHLDAVFRYSILSDITEGIIFLHKNGIVHGQLTSNSCYIDARWTVVVGDWEQFVLHRAQKVQFFAFENLYAEANAEQLHEPDMANFAEYLKSLYWSAPEAITRDASEIFIVSNPDKPADVYSYGIIAFEVFTDMLPYEEAMEYQATSGPIHIITAIKMDNLRPKIPPDAIMNYSHVTNLITSAWHRDPHQRPTFMDIQKLVRVANPKHRSIIDSMMQALELYALSLEEKVAERTRELEKLTKNMSRSCTACFLLRSPISSLRIDRGARILRLEHNLLLGHCRFHYPCGCLISHRYCHLIE</sequence>
<keyword evidence="2" id="KW-0472">Membrane</keyword>
<dbReference type="SUPFAM" id="SSF53850">
    <property type="entry name" value="Periplasmic binding protein-like II"/>
    <property type="match status" value="1"/>
</dbReference>
<keyword evidence="2" id="KW-0812">Transmembrane</keyword>
<proteinExistence type="inferred from homology"/>
<feature type="signal peptide" evidence="3">
    <location>
        <begin position="1"/>
        <end position="20"/>
    </location>
</feature>
<dbReference type="Pfam" id="PF07714">
    <property type="entry name" value="PK_Tyr_Ser-Thr"/>
    <property type="match status" value="1"/>
</dbReference>
<dbReference type="InterPro" id="IPR001245">
    <property type="entry name" value="Ser-Thr/Tyr_kinase_cat_dom"/>
</dbReference>
<dbReference type="Proteomes" id="UP000192578">
    <property type="component" value="Unassembled WGS sequence"/>
</dbReference>
<dbReference type="AlphaFoldDB" id="A0A1W0X810"/>
<dbReference type="OrthoDB" id="6226411at2759"/>
<evidence type="ECO:0000313" key="6">
    <source>
        <dbReference type="Proteomes" id="UP000192578"/>
    </source>
</evidence>
<keyword evidence="3" id="KW-0732">Signal</keyword>
<dbReference type="PANTHER" id="PTHR42996">
    <property type="entry name" value="PHOSPHATE-BINDING PROTEIN PSTS"/>
    <property type="match status" value="1"/>
</dbReference>
<feature type="domain" description="Protein kinase" evidence="4">
    <location>
        <begin position="468"/>
        <end position="769"/>
    </location>
</feature>
<reference evidence="6" key="1">
    <citation type="submission" date="2017-01" db="EMBL/GenBank/DDBJ databases">
        <title>Comparative genomics of anhydrobiosis in the tardigrade Hypsibius dujardini.</title>
        <authorList>
            <person name="Yoshida Y."/>
            <person name="Koutsovoulos G."/>
            <person name="Laetsch D."/>
            <person name="Stevens L."/>
            <person name="Kumar S."/>
            <person name="Horikawa D."/>
            <person name="Ishino K."/>
            <person name="Komine S."/>
            <person name="Tomita M."/>
            <person name="Blaxter M."/>
            <person name="Arakawa K."/>
        </authorList>
    </citation>
    <scope>NUCLEOTIDE SEQUENCE [LARGE SCALE GENOMIC DNA]</scope>
    <source>
        <strain evidence="6">Z151</strain>
    </source>
</reference>
<dbReference type="InterPro" id="IPR000719">
    <property type="entry name" value="Prot_kinase_dom"/>
</dbReference>
<dbReference type="Gene3D" id="1.10.510.10">
    <property type="entry name" value="Transferase(Phosphotransferase) domain 1"/>
    <property type="match status" value="1"/>
</dbReference>
<evidence type="ECO:0000313" key="5">
    <source>
        <dbReference type="EMBL" id="OQV23659.1"/>
    </source>
</evidence>
<dbReference type="SUPFAM" id="SSF56112">
    <property type="entry name" value="Protein kinase-like (PK-like)"/>
    <property type="match status" value="1"/>
</dbReference>
<protein>
    <submittedName>
        <fullName evidence="5">Receptor-type guanylate cyclase gcy-5</fullName>
    </submittedName>
</protein>
<dbReference type="GO" id="GO:0005524">
    <property type="term" value="F:ATP binding"/>
    <property type="evidence" value="ECO:0007669"/>
    <property type="project" value="InterPro"/>
</dbReference>
<feature type="transmembrane region" description="Helical" evidence="2">
    <location>
        <begin position="400"/>
        <end position="423"/>
    </location>
</feature>
<dbReference type="InterPro" id="IPR050962">
    <property type="entry name" value="Phosphate-bind_PstS"/>
</dbReference>
<comment type="caution">
    <text evidence="5">The sequence shown here is derived from an EMBL/GenBank/DDBJ whole genome shotgun (WGS) entry which is preliminary data.</text>
</comment>
<feature type="chain" id="PRO_5013252468" evidence="3">
    <location>
        <begin position="21"/>
        <end position="858"/>
    </location>
</feature>
<gene>
    <name evidence="5" type="ORF">BV898_02400</name>
</gene>
<dbReference type="InterPro" id="IPR011009">
    <property type="entry name" value="Kinase-like_dom_sf"/>
</dbReference>
<evidence type="ECO:0000256" key="1">
    <source>
        <dbReference type="ARBA" id="ARBA00008725"/>
    </source>
</evidence>
<organism evidence="5 6">
    <name type="scientific">Hypsibius exemplaris</name>
    <name type="common">Freshwater tardigrade</name>
    <dbReference type="NCBI Taxonomy" id="2072580"/>
    <lineage>
        <taxon>Eukaryota</taxon>
        <taxon>Metazoa</taxon>
        <taxon>Ecdysozoa</taxon>
        <taxon>Tardigrada</taxon>
        <taxon>Eutardigrada</taxon>
        <taxon>Parachela</taxon>
        <taxon>Hypsibioidea</taxon>
        <taxon>Hypsibiidae</taxon>
        <taxon>Hypsibius</taxon>
    </lineage>
</organism>
<evidence type="ECO:0000259" key="4">
    <source>
        <dbReference type="PROSITE" id="PS50011"/>
    </source>
</evidence>
<keyword evidence="6" id="KW-1185">Reference proteome</keyword>
<dbReference type="EMBL" id="MTYJ01000010">
    <property type="protein sequence ID" value="OQV23659.1"/>
    <property type="molecule type" value="Genomic_DNA"/>
</dbReference>
<dbReference type="PANTHER" id="PTHR42996:SF1">
    <property type="entry name" value="PHOSPHATE-BINDING PROTEIN PSTS"/>
    <property type="match status" value="1"/>
</dbReference>
<dbReference type="PROSITE" id="PS50011">
    <property type="entry name" value="PROTEIN_KINASE_DOM"/>
    <property type="match status" value="1"/>
</dbReference>
<dbReference type="GO" id="GO:0004672">
    <property type="term" value="F:protein kinase activity"/>
    <property type="evidence" value="ECO:0007669"/>
    <property type="project" value="InterPro"/>
</dbReference>
<dbReference type="Gene3D" id="3.40.190.10">
    <property type="entry name" value="Periplasmic binding protein-like II"/>
    <property type="match status" value="2"/>
</dbReference>
<name>A0A1W0X810_HYPEX</name>
<evidence type="ECO:0000256" key="2">
    <source>
        <dbReference type="SAM" id="Phobius"/>
    </source>
</evidence>
<comment type="similarity">
    <text evidence="1">Belongs to the PstS family.</text>
</comment>
<accession>A0A1W0X810</accession>
<keyword evidence="5" id="KW-0675">Receptor</keyword>
<dbReference type="InterPro" id="IPR024370">
    <property type="entry name" value="PBP_domain"/>
</dbReference>
<keyword evidence="2" id="KW-1133">Transmembrane helix</keyword>